<dbReference type="AlphaFoldDB" id="A0AAE1FK47"/>
<reference evidence="1" key="1">
    <citation type="submission" date="2023-10" db="EMBL/GenBank/DDBJ databases">
        <title>Genome assemblies of two species of porcelain crab, Petrolisthes cinctipes and Petrolisthes manimaculis (Anomura: Porcellanidae).</title>
        <authorList>
            <person name="Angst P."/>
        </authorList>
    </citation>
    <scope>NUCLEOTIDE SEQUENCE</scope>
    <source>
        <strain evidence="1">PB745_01</strain>
        <tissue evidence="1">Gill</tissue>
    </source>
</reference>
<proteinExistence type="predicted"/>
<organism evidence="1 2">
    <name type="scientific">Petrolisthes cinctipes</name>
    <name type="common">Flat porcelain crab</name>
    <dbReference type="NCBI Taxonomy" id="88211"/>
    <lineage>
        <taxon>Eukaryota</taxon>
        <taxon>Metazoa</taxon>
        <taxon>Ecdysozoa</taxon>
        <taxon>Arthropoda</taxon>
        <taxon>Crustacea</taxon>
        <taxon>Multicrustacea</taxon>
        <taxon>Malacostraca</taxon>
        <taxon>Eumalacostraca</taxon>
        <taxon>Eucarida</taxon>
        <taxon>Decapoda</taxon>
        <taxon>Pleocyemata</taxon>
        <taxon>Anomura</taxon>
        <taxon>Galatheoidea</taxon>
        <taxon>Porcellanidae</taxon>
        <taxon>Petrolisthes</taxon>
    </lineage>
</organism>
<keyword evidence="2" id="KW-1185">Reference proteome</keyword>
<evidence type="ECO:0000313" key="2">
    <source>
        <dbReference type="Proteomes" id="UP001286313"/>
    </source>
</evidence>
<sequence length="73" mass="8375">MCKLCVPGSGPTAELQCMTGGTLLVVSMHQWHIHTSPPPITQISHCTHDYYFNLFDRLMVMKRKHKGNMKEFN</sequence>
<dbReference type="EMBL" id="JAWQEG010001927">
    <property type="protein sequence ID" value="KAK3875713.1"/>
    <property type="molecule type" value="Genomic_DNA"/>
</dbReference>
<gene>
    <name evidence="1" type="ORF">Pcinc_019433</name>
</gene>
<dbReference type="Proteomes" id="UP001286313">
    <property type="component" value="Unassembled WGS sequence"/>
</dbReference>
<accession>A0AAE1FK47</accession>
<comment type="caution">
    <text evidence="1">The sequence shown here is derived from an EMBL/GenBank/DDBJ whole genome shotgun (WGS) entry which is preliminary data.</text>
</comment>
<evidence type="ECO:0000313" key="1">
    <source>
        <dbReference type="EMBL" id="KAK3875713.1"/>
    </source>
</evidence>
<protein>
    <submittedName>
        <fullName evidence="1">Uncharacterized protein</fullName>
    </submittedName>
</protein>
<name>A0AAE1FK47_PETCI</name>